<keyword evidence="5 11" id="KW-0547">Nucleotide-binding</keyword>
<dbReference type="Pfam" id="PF20258">
    <property type="entry name" value="tRNA_Me_trans_C"/>
    <property type="match status" value="1"/>
</dbReference>
<comment type="function">
    <text evidence="10 11">Catalyzes the 2-thiolation of uridine at the wobble position (U34) of tRNA, leading to the formation of s(2)U34.</text>
</comment>
<protein>
    <recommendedName>
        <fullName evidence="11">tRNA-specific 2-thiouridylase MnmA</fullName>
        <ecNumber evidence="11">2.8.1.13</ecNumber>
    </recommendedName>
</protein>
<dbReference type="AlphaFoldDB" id="A0A4D7AUS2"/>
<evidence type="ECO:0000256" key="6">
    <source>
        <dbReference type="ARBA" id="ARBA00022840"/>
    </source>
</evidence>
<keyword evidence="3 11" id="KW-0808">Transferase</keyword>
<evidence type="ECO:0000313" key="14">
    <source>
        <dbReference type="EMBL" id="QCI59696.1"/>
    </source>
</evidence>
<evidence type="ECO:0000313" key="15">
    <source>
        <dbReference type="Proteomes" id="UP000298642"/>
    </source>
</evidence>
<dbReference type="Proteomes" id="UP000298642">
    <property type="component" value="Chromosome"/>
</dbReference>
<feature type="binding site" evidence="11">
    <location>
        <begin position="8"/>
        <end position="15"/>
    </location>
    <ligand>
        <name>ATP</name>
        <dbReference type="ChEBI" id="CHEBI:30616"/>
    </ligand>
</feature>
<comment type="subcellular location">
    <subcellularLocation>
        <location evidence="11">Cytoplasm</location>
    </subcellularLocation>
</comment>
<feature type="active site" description="Cysteine persulfide intermediate" evidence="11">
    <location>
        <position position="197"/>
    </location>
</feature>
<dbReference type="InterPro" id="IPR004506">
    <property type="entry name" value="MnmA-like"/>
</dbReference>
<dbReference type="Gene3D" id="2.30.30.280">
    <property type="entry name" value="Adenine nucleotide alpha hydrolases-like domains"/>
    <property type="match status" value="1"/>
</dbReference>
<dbReference type="InterPro" id="IPR046884">
    <property type="entry name" value="MnmA-like_central"/>
</dbReference>
<sequence>MSQRVFVAMSGGVDSAAAALLLRQAGYNVTGVTLRLHPYKDRPGLCGSADDIETARAVAAGMGIPHVVLDLCDLFRERVMDRFVWAYTHGRTPNPCIDCNREIKFGALLDWALDQGADAMATGHYARVRLDTPSGRWQLLRGADRRKDQTYFLYQLTQHQLAHLLLPVGDYEKPALRALAAANGLSNAQKADSQDICFVPDGDYVSFLRQYGGVEPVPGDFLDSEGRVLGRHRGMECYTIGQRKGLGVSANAPQYVLGKDPDRNAVILGEDNRLYTRELTAERVNWLSVPEPDRPLSVTAKTRYSQREAAATVEPLPGGRIRMVFTEPQRAVTPGQAVVFYDGDLVLGGGTICP</sequence>
<feature type="domain" description="tRNA-specific 2-thiouridylase MnmA-like central" evidence="13">
    <location>
        <begin position="206"/>
        <end position="269"/>
    </location>
</feature>
<dbReference type="Gene3D" id="2.40.30.10">
    <property type="entry name" value="Translation factors"/>
    <property type="match status" value="1"/>
</dbReference>
<evidence type="ECO:0000259" key="13">
    <source>
        <dbReference type="Pfam" id="PF20259"/>
    </source>
</evidence>
<gene>
    <name evidence="11 14" type="primary">mnmA</name>
    <name evidence="14" type="ORF">EIO64_11090</name>
</gene>
<evidence type="ECO:0000256" key="8">
    <source>
        <dbReference type="ARBA" id="ARBA00023157"/>
    </source>
</evidence>
<feature type="active site" description="Nucleophile" evidence="11">
    <location>
        <position position="99"/>
    </location>
</feature>
<dbReference type="Gene3D" id="3.40.50.620">
    <property type="entry name" value="HUPs"/>
    <property type="match status" value="1"/>
</dbReference>
<name>A0A4D7AUS2_9FIRM</name>
<dbReference type="KEGG" id="obj:EIO64_11090"/>
<dbReference type="GO" id="GO:0005737">
    <property type="term" value="C:cytoplasm"/>
    <property type="evidence" value="ECO:0007669"/>
    <property type="project" value="UniProtKB-SubCell"/>
</dbReference>
<comment type="similarity">
    <text evidence="11">Belongs to the MnmA/TRMU family.</text>
</comment>
<feature type="site" description="Interaction with tRNA" evidence="11">
    <location>
        <position position="336"/>
    </location>
</feature>
<dbReference type="EMBL" id="CP034413">
    <property type="protein sequence ID" value="QCI59696.1"/>
    <property type="molecule type" value="Genomic_DNA"/>
</dbReference>
<comment type="catalytic activity">
    <reaction evidence="9 11">
        <text>S-sulfanyl-L-cysteinyl-[protein] + uridine(34) in tRNA + AH2 + ATP = 2-thiouridine(34) in tRNA + L-cysteinyl-[protein] + A + AMP + diphosphate + H(+)</text>
        <dbReference type="Rhea" id="RHEA:47032"/>
        <dbReference type="Rhea" id="RHEA-COMP:10131"/>
        <dbReference type="Rhea" id="RHEA-COMP:11726"/>
        <dbReference type="Rhea" id="RHEA-COMP:11727"/>
        <dbReference type="Rhea" id="RHEA-COMP:11728"/>
        <dbReference type="ChEBI" id="CHEBI:13193"/>
        <dbReference type="ChEBI" id="CHEBI:15378"/>
        <dbReference type="ChEBI" id="CHEBI:17499"/>
        <dbReference type="ChEBI" id="CHEBI:29950"/>
        <dbReference type="ChEBI" id="CHEBI:30616"/>
        <dbReference type="ChEBI" id="CHEBI:33019"/>
        <dbReference type="ChEBI" id="CHEBI:61963"/>
        <dbReference type="ChEBI" id="CHEBI:65315"/>
        <dbReference type="ChEBI" id="CHEBI:87170"/>
        <dbReference type="ChEBI" id="CHEBI:456215"/>
        <dbReference type="EC" id="2.8.1.13"/>
    </reaction>
</comment>
<dbReference type="InterPro" id="IPR023382">
    <property type="entry name" value="MnmA-like_central_sf"/>
</dbReference>
<evidence type="ECO:0000256" key="10">
    <source>
        <dbReference type="ARBA" id="ARBA00056575"/>
    </source>
</evidence>
<evidence type="ECO:0000256" key="2">
    <source>
        <dbReference type="ARBA" id="ARBA00022555"/>
    </source>
</evidence>
<keyword evidence="2 11" id="KW-0820">tRNA-binding</keyword>
<evidence type="ECO:0000256" key="3">
    <source>
        <dbReference type="ARBA" id="ARBA00022679"/>
    </source>
</evidence>
<evidence type="ECO:0000256" key="4">
    <source>
        <dbReference type="ARBA" id="ARBA00022694"/>
    </source>
</evidence>
<keyword evidence="7 11" id="KW-0694">RNA-binding</keyword>
<dbReference type="GO" id="GO:0002143">
    <property type="term" value="P:tRNA wobble position uridine thiolation"/>
    <property type="evidence" value="ECO:0007669"/>
    <property type="project" value="TreeGrafter"/>
</dbReference>
<dbReference type="RefSeq" id="WP_119310424.1">
    <property type="nucleotide sequence ID" value="NZ_CP034413.3"/>
</dbReference>
<dbReference type="GO" id="GO:0000049">
    <property type="term" value="F:tRNA binding"/>
    <property type="evidence" value="ECO:0007669"/>
    <property type="project" value="UniProtKB-KW"/>
</dbReference>
<keyword evidence="1 11" id="KW-0963">Cytoplasm</keyword>
<feature type="site" description="Interaction with tRNA" evidence="11">
    <location>
        <position position="124"/>
    </location>
</feature>
<reference evidence="15" key="1">
    <citation type="submission" date="2018-12" db="EMBL/GenBank/DDBJ databases">
        <title>Dusodibacter welbiota gen. nov., sp. nov., isolated from human faeces and emended description of the Oscillibacter genus.</title>
        <authorList>
            <person name="Le Roy T."/>
            <person name="Van der Smissen P."/>
            <person name="Delzenne N."/>
            <person name="Muccioli G."/>
            <person name="Collet J.F."/>
            <person name="Cani P.D."/>
        </authorList>
    </citation>
    <scope>NUCLEOTIDE SEQUENCE [LARGE SCALE GENOMIC DNA]</scope>
    <source>
        <strain evidence="15">J115</strain>
    </source>
</reference>
<feature type="binding site" evidence="11">
    <location>
        <position position="34"/>
    </location>
    <ligand>
        <name>ATP</name>
        <dbReference type="ChEBI" id="CHEBI:30616"/>
    </ligand>
</feature>
<dbReference type="GO" id="GO:0103016">
    <property type="term" value="F:tRNA-uridine 2-sulfurtransferase activity"/>
    <property type="evidence" value="ECO:0007669"/>
    <property type="project" value="UniProtKB-EC"/>
</dbReference>
<dbReference type="PANTHER" id="PTHR11933:SF5">
    <property type="entry name" value="MITOCHONDRIAL TRNA-SPECIFIC 2-THIOURIDYLASE 1"/>
    <property type="match status" value="1"/>
</dbReference>
<dbReference type="FunFam" id="2.30.30.280:FF:000001">
    <property type="entry name" value="tRNA-specific 2-thiouridylase MnmA"/>
    <property type="match status" value="1"/>
</dbReference>
<keyword evidence="4 11" id="KW-0819">tRNA processing</keyword>
<feature type="binding site" evidence="11">
    <location>
        <position position="123"/>
    </location>
    <ligand>
        <name>ATP</name>
        <dbReference type="ChEBI" id="CHEBI:30616"/>
    </ligand>
</feature>
<feature type="region of interest" description="Interaction with tRNA" evidence="11">
    <location>
        <begin position="147"/>
        <end position="149"/>
    </location>
</feature>
<accession>A0A4D7AUS2</accession>
<dbReference type="SUPFAM" id="SSF52402">
    <property type="entry name" value="Adenine nucleotide alpha hydrolases-like"/>
    <property type="match status" value="1"/>
</dbReference>
<dbReference type="FunFam" id="2.40.30.10:FF:000023">
    <property type="entry name" value="tRNA-specific 2-thiouridylase MnmA"/>
    <property type="match status" value="1"/>
</dbReference>
<dbReference type="PANTHER" id="PTHR11933">
    <property type="entry name" value="TRNA 5-METHYLAMINOMETHYL-2-THIOURIDYLATE -METHYLTRANSFERASE"/>
    <property type="match status" value="1"/>
</dbReference>
<dbReference type="EC" id="2.8.1.13" evidence="11"/>
<comment type="caution">
    <text evidence="11">Lacks conserved residue(s) required for the propagation of feature annotation.</text>
</comment>
<evidence type="ECO:0000259" key="12">
    <source>
        <dbReference type="Pfam" id="PF20258"/>
    </source>
</evidence>
<dbReference type="NCBIfam" id="NF001138">
    <property type="entry name" value="PRK00143.1"/>
    <property type="match status" value="1"/>
</dbReference>
<dbReference type="InterPro" id="IPR014729">
    <property type="entry name" value="Rossmann-like_a/b/a_fold"/>
</dbReference>
<dbReference type="GeneID" id="89520452"/>
<dbReference type="Pfam" id="PF20259">
    <property type="entry name" value="tRNA_Me_trans_M"/>
    <property type="match status" value="1"/>
</dbReference>
<feature type="region of interest" description="Interaction with tRNA" evidence="11">
    <location>
        <begin position="303"/>
        <end position="304"/>
    </location>
</feature>
<dbReference type="Pfam" id="PF03054">
    <property type="entry name" value="tRNA_Me_trans"/>
    <property type="match status" value="1"/>
</dbReference>
<feature type="domain" description="tRNA-specific 2-thiouridylase MnmA-like C-terminal" evidence="12">
    <location>
        <begin position="277"/>
        <end position="352"/>
    </location>
</feature>
<dbReference type="NCBIfam" id="TIGR00420">
    <property type="entry name" value="trmU"/>
    <property type="match status" value="1"/>
</dbReference>
<dbReference type="CDD" id="cd01998">
    <property type="entry name" value="MnmA_TRMU-like"/>
    <property type="match status" value="1"/>
</dbReference>
<dbReference type="HAMAP" id="MF_00144">
    <property type="entry name" value="tRNA_thiouridyl_MnmA"/>
    <property type="match status" value="1"/>
</dbReference>
<proteinExistence type="inferred from homology"/>
<dbReference type="GO" id="GO:0005524">
    <property type="term" value="F:ATP binding"/>
    <property type="evidence" value="ECO:0007669"/>
    <property type="project" value="UniProtKB-KW"/>
</dbReference>
<evidence type="ECO:0000256" key="1">
    <source>
        <dbReference type="ARBA" id="ARBA00022490"/>
    </source>
</evidence>
<dbReference type="InterPro" id="IPR046885">
    <property type="entry name" value="MnmA-like_C"/>
</dbReference>
<evidence type="ECO:0000256" key="11">
    <source>
        <dbReference type="HAMAP-Rule" id="MF_00144"/>
    </source>
</evidence>
<evidence type="ECO:0000256" key="9">
    <source>
        <dbReference type="ARBA" id="ARBA00051542"/>
    </source>
</evidence>
<organism evidence="14 15">
    <name type="scientific">Dysosmobacter welbionis</name>
    <dbReference type="NCBI Taxonomy" id="2093857"/>
    <lineage>
        <taxon>Bacteria</taxon>
        <taxon>Bacillati</taxon>
        <taxon>Bacillota</taxon>
        <taxon>Clostridia</taxon>
        <taxon>Eubacteriales</taxon>
        <taxon>Oscillospiraceae</taxon>
        <taxon>Dysosmobacter</taxon>
    </lineage>
</organism>
<evidence type="ECO:0000256" key="5">
    <source>
        <dbReference type="ARBA" id="ARBA00022741"/>
    </source>
</evidence>
<evidence type="ECO:0000256" key="7">
    <source>
        <dbReference type="ARBA" id="ARBA00022884"/>
    </source>
</evidence>
<keyword evidence="6 11" id="KW-0067">ATP-binding</keyword>
<keyword evidence="15" id="KW-1185">Reference proteome</keyword>
<keyword evidence="8" id="KW-1015">Disulfide bond</keyword>